<dbReference type="Gene3D" id="3.40.50.1820">
    <property type="entry name" value="alpha/beta hydrolase"/>
    <property type="match status" value="1"/>
</dbReference>
<organism evidence="1 2">
    <name type="scientific">Solihabitans fulvus</name>
    <dbReference type="NCBI Taxonomy" id="1892852"/>
    <lineage>
        <taxon>Bacteria</taxon>
        <taxon>Bacillati</taxon>
        <taxon>Actinomycetota</taxon>
        <taxon>Actinomycetes</taxon>
        <taxon>Pseudonocardiales</taxon>
        <taxon>Pseudonocardiaceae</taxon>
        <taxon>Solihabitans</taxon>
    </lineage>
</organism>
<reference evidence="1 2" key="1">
    <citation type="submission" date="2019-09" db="EMBL/GenBank/DDBJ databases">
        <title>Goodfellowia gen. nov., a new genus of the Pseudonocardineae related to Actinoalloteichus, containing Goodfellowia coeruleoviolacea gen. nov., comb. nov. gen. nov., comb. nov.</title>
        <authorList>
            <person name="Labeda D."/>
        </authorList>
    </citation>
    <scope>NUCLEOTIDE SEQUENCE [LARGE SCALE GENOMIC DNA]</scope>
    <source>
        <strain evidence="1 2">AN110305</strain>
    </source>
</reference>
<gene>
    <name evidence="1" type="ORF">F0L68_07400</name>
</gene>
<dbReference type="Proteomes" id="UP000323454">
    <property type="component" value="Unassembled WGS sequence"/>
</dbReference>
<dbReference type="GO" id="GO:0016787">
    <property type="term" value="F:hydrolase activity"/>
    <property type="evidence" value="ECO:0007669"/>
    <property type="project" value="UniProtKB-KW"/>
</dbReference>
<dbReference type="OrthoDB" id="3205934at2"/>
<evidence type="ECO:0000313" key="2">
    <source>
        <dbReference type="Proteomes" id="UP000323454"/>
    </source>
</evidence>
<comment type="caution">
    <text evidence="1">The sequence shown here is derived from an EMBL/GenBank/DDBJ whole genome shotgun (WGS) entry which is preliminary data.</text>
</comment>
<keyword evidence="1" id="KW-0378">Hydrolase</keyword>
<dbReference type="InterPro" id="IPR029058">
    <property type="entry name" value="AB_hydrolase_fold"/>
</dbReference>
<reference evidence="1 2" key="2">
    <citation type="submission" date="2019-09" db="EMBL/GenBank/DDBJ databases">
        <authorList>
            <person name="Jin C."/>
        </authorList>
    </citation>
    <scope>NUCLEOTIDE SEQUENCE [LARGE SCALE GENOMIC DNA]</scope>
    <source>
        <strain evidence="1 2">AN110305</strain>
    </source>
</reference>
<protein>
    <submittedName>
        <fullName evidence="1">Alpha/beta fold hydrolase</fullName>
    </submittedName>
</protein>
<keyword evidence="2" id="KW-1185">Reference proteome</keyword>
<sequence>MTWRAHGSGLPVTLVAPGLGATQGEARIPASGLAGTRVVLTLPSHGDAPDAPDGYWTYPTIAADLAEVADRVEATRAVGVSLGSGALTRLLAEQGDRFDRVALLLPAALDRPRSTPAVWALERMADAVDAHDLAGLRELVAGELPPGVPVGDYVEARTAALTRLAAALRTLPEQSPLTDAAALADVRTPVLVIAATGDPLHPEEVARATARALPAARFEALPSPAPLITHRREVRALLTGFLDGA</sequence>
<dbReference type="EMBL" id="VUOB01000010">
    <property type="protein sequence ID" value="KAA2264960.1"/>
    <property type="molecule type" value="Genomic_DNA"/>
</dbReference>
<dbReference type="AlphaFoldDB" id="A0A5B2XPT0"/>
<accession>A0A5B2XPT0</accession>
<proteinExistence type="predicted"/>
<evidence type="ECO:0000313" key="1">
    <source>
        <dbReference type="EMBL" id="KAA2264960.1"/>
    </source>
</evidence>
<dbReference type="SUPFAM" id="SSF53474">
    <property type="entry name" value="alpha/beta-Hydrolases"/>
    <property type="match status" value="1"/>
</dbReference>
<name>A0A5B2XPT0_9PSEU</name>